<evidence type="ECO:0000256" key="3">
    <source>
        <dbReference type="ARBA" id="ARBA00022475"/>
    </source>
</evidence>
<keyword evidence="6 7" id="KW-0472">Membrane</keyword>
<feature type="transmembrane region" description="Helical" evidence="7">
    <location>
        <begin position="329"/>
        <end position="354"/>
    </location>
</feature>
<dbReference type="SUPFAM" id="SSF82866">
    <property type="entry name" value="Multidrug efflux transporter AcrB transmembrane domain"/>
    <property type="match status" value="2"/>
</dbReference>
<dbReference type="EMBL" id="JAPMKX010000002">
    <property type="protein sequence ID" value="MCX7537780.1"/>
    <property type="molecule type" value="Genomic_DNA"/>
</dbReference>
<feature type="transmembrane region" description="Helical" evidence="7">
    <location>
        <begin position="638"/>
        <end position="663"/>
    </location>
</feature>
<comment type="subcellular location">
    <subcellularLocation>
        <location evidence="1">Cell membrane</location>
        <topology evidence="1">Multi-pass membrane protein</topology>
    </subcellularLocation>
</comment>
<dbReference type="InterPro" id="IPR000731">
    <property type="entry name" value="SSD"/>
</dbReference>
<dbReference type="Proteomes" id="UP001070238">
    <property type="component" value="Unassembled WGS sequence"/>
</dbReference>
<protein>
    <submittedName>
        <fullName evidence="9">MMPL family transporter</fullName>
    </submittedName>
</protein>
<dbReference type="GO" id="GO:0005886">
    <property type="term" value="C:plasma membrane"/>
    <property type="evidence" value="ECO:0007669"/>
    <property type="project" value="UniProtKB-SubCell"/>
</dbReference>
<feature type="transmembrane region" description="Helical" evidence="7">
    <location>
        <begin position="297"/>
        <end position="323"/>
    </location>
</feature>
<dbReference type="PANTHER" id="PTHR33406:SF6">
    <property type="entry name" value="MEMBRANE PROTEIN YDGH-RELATED"/>
    <property type="match status" value="1"/>
</dbReference>
<accession>A0A9Q4CBC6</accession>
<evidence type="ECO:0000313" key="9">
    <source>
        <dbReference type="EMBL" id="MCX7537780.1"/>
    </source>
</evidence>
<organism evidence="9 10">
    <name type="scientific">Corynebacterium antarcticum</name>
    <dbReference type="NCBI Taxonomy" id="2800405"/>
    <lineage>
        <taxon>Bacteria</taxon>
        <taxon>Bacillati</taxon>
        <taxon>Actinomycetota</taxon>
        <taxon>Actinomycetes</taxon>
        <taxon>Mycobacteriales</taxon>
        <taxon>Corynebacteriaceae</taxon>
        <taxon>Corynebacterium</taxon>
    </lineage>
</organism>
<feature type="transmembrane region" description="Helical" evidence="7">
    <location>
        <begin position="190"/>
        <end position="214"/>
    </location>
</feature>
<dbReference type="PANTHER" id="PTHR33406">
    <property type="entry name" value="MEMBRANE PROTEIN MJ1562-RELATED"/>
    <property type="match status" value="1"/>
</dbReference>
<feature type="domain" description="SSD" evidence="8">
    <location>
        <begin position="221"/>
        <end position="354"/>
    </location>
</feature>
<comment type="similarity">
    <text evidence="2">Belongs to the resistance-nodulation-cell division (RND) (TC 2.A.6) family. MmpL subfamily.</text>
</comment>
<evidence type="ECO:0000259" key="8">
    <source>
        <dbReference type="PROSITE" id="PS50156"/>
    </source>
</evidence>
<feature type="transmembrane region" description="Helical" evidence="7">
    <location>
        <begin position="255"/>
        <end position="276"/>
    </location>
</feature>
<dbReference type="Gene3D" id="1.20.1640.10">
    <property type="entry name" value="Multidrug efflux transporter AcrB transmembrane domain"/>
    <property type="match status" value="2"/>
</dbReference>
<keyword evidence="5 7" id="KW-1133">Transmembrane helix</keyword>
<evidence type="ECO:0000256" key="4">
    <source>
        <dbReference type="ARBA" id="ARBA00022692"/>
    </source>
</evidence>
<feature type="transmembrane region" description="Helical" evidence="7">
    <location>
        <begin position="221"/>
        <end position="243"/>
    </location>
</feature>
<gene>
    <name evidence="9" type="ORF">OS123_04370</name>
</gene>
<dbReference type="PROSITE" id="PS50156">
    <property type="entry name" value="SSD"/>
    <property type="match status" value="1"/>
</dbReference>
<feature type="transmembrane region" description="Helical" evidence="7">
    <location>
        <begin position="391"/>
        <end position="415"/>
    </location>
</feature>
<feature type="transmembrane region" description="Helical" evidence="7">
    <location>
        <begin position="595"/>
        <end position="617"/>
    </location>
</feature>
<feature type="transmembrane region" description="Helical" evidence="7">
    <location>
        <begin position="562"/>
        <end position="583"/>
    </location>
</feature>
<evidence type="ECO:0000313" key="10">
    <source>
        <dbReference type="Proteomes" id="UP001070238"/>
    </source>
</evidence>
<dbReference type="RefSeq" id="WP_267169246.1">
    <property type="nucleotide sequence ID" value="NZ_JAPMKX010000002.1"/>
</dbReference>
<evidence type="ECO:0000256" key="2">
    <source>
        <dbReference type="ARBA" id="ARBA00010157"/>
    </source>
</evidence>
<evidence type="ECO:0000256" key="7">
    <source>
        <dbReference type="SAM" id="Phobius"/>
    </source>
</evidence>
<evidence type="ECO:0000256" key="6">
    <source>
        <dbReference type="ARBA" id="ARBA00023136"/>
    </source>
</evidence>
<dbReference type="AlphaFoldDB" id="A0A9Q4CBC6"/>
<feature type="transmembrane region" description="Helical" evidence="7">
    <location>
        <begin position="35"/>
        <end position="54"/>
    </location>
</feature>
<sequence length="715" mass="73936">MNTNRPESPVSAARTTVDRAAPVAAGPPFVAKKGVAWATILGFLLLFAGLQFLSAGAGDSDGAPQGLPGTAESARVGQLQERFPGGDNLPAVLVYSTDGTLGTERLKAIDGSVERLAGMDLPDGRALRRAGPTVPLSERAAQATVLLPADLNGFGLNDAVTELRSSAREDLPRGVRVEVTGPAGFAADTAAAFSGANVTLLAVTAAVVAVLLILTYRSPILWLIPLVVVALADRAAAAVTAWLSSTTGWFANDGSTAGITSVLVFGAGTNYALLLVSRYREELRMRPCHRQALGCALRSATPAILSSNLTVVLALLTLIAATVPAFRSLGISSAIGLLLALLFALVLLPALLSVCGRGLFWPRVPRADGHPQTDDGGVFGRVAGVVARRPGAVLAVMVLVLLCMSAGLTATRFGLSTIEQFRTDSEAVAGQRTLAENAPAGASAPLLVIADVDAVSGIRDEISAHPDLTVLGPPVESTDGALARLTVLPDAEPASPRSFELIHETRDIARAADPDAVVGGAAARDLDSRDATLRDLRVCVPLILLVVFLVLVVVLRAVLAPLLLLAAAALSTAAALGVGAWISDHVFGFPGLDTAAPLYSILFLIALGIDYTVFLVLRAKEESEGRGIRRGMVRAVALTGGVITSAGIVLAAVFVVLGVLPLITLTQVGIIVGFGILLDTFLVRTLVVPALFELIGERIWWPARSAEPVAAGTTE</sequence>
<evidence type="ECO:0000256" key="1">
    <source>
        <dbReference type="ARBA" id="ARBA00004651"/>
    </source>
</evidence>
<feature type="transmembrane region" description="Helical" evidence="7">
    <location>
        <begin position="535"/>
        <end position="555"/>
    </location>
</feature>
<feature type="transmembrane region" description="Helical" evidence="7">
    <location>
        <begin position="669"/>
        <end position="692"/>
    </location>
</feature>
<dbReference type="Pfam" id="PF03176">
    <property type="entry name" value="MMPL"/>
    <property type="match status" value="2"/>
</dbReference>
<dbReference type="InterPro" id="IPR050545">
    <property type="entry name" value="Mycobact_MmpL"/>
</dbReference>
<reference evidence="9" key="1">
    <citation type="submission" date="2022-11" db="EMBL/GenBank/DDBJ databases">
        <title>Corynebacterium sp. isolated from Penguins.</title>
        <authorList>
            <person name="Sedlar K."/>
            <person name="Svec P."/>
        </authorList>
    </citation>
    <scope>NUCLEOTIDE SEQUENCE</scope>
    <source>
        <strain evidence="9">P5875</strain>
    </source>
</reference>
<keyword evidence="4 7" id="KW-0812">Transmembrane</keyword>
<keyword evidence="3" id="KW-1003">Cell membrane</keyword>
<proteinExistence type="inferred from homology"/>
<dbReference type="InterPro" id="IPR004869">
    <property type="entry name" value="MMPL_dom"/>
</dbReference>
<evidence type="ECO:0000256" key="5">
    <source>
        <dbReference type="ARBA" id="ARBA00022989"/>
    </source>
</evidence>
<name>A0A9Q4CBC6_9CORY</name>
<comment type="caution">
    <text evidence="9">The sequence shown here is derived from an EMBL/GenBank/DDBJ whole genome shotgun (WGS) entry which is preliminary data.</text>
</comment>